<sequence>MPRSLGLALSGGVARSIVHVGVLKVFKAEGIPIDAIAGTSGGSIAAVLYAAGLPVTDMAALAGKLSWRELAHLSPKRLGFLSTAPIRQFIEKWIGNPSFEDLKIPCAVVATDMTTFAAHVFNSGPILPAVEASCAIPHLFSPVKIDGKIYLDGGVVNFLPVECLSSMGAEMTVGVSTIKDPPRGGEPRHLVELMAQFSGLVQYNNYMQSRERVDILIHPNMEKFPVFELHKAGLLLEEGEKAARSALPRIRALLDEGPQREN</sequence>
<keyword evidence="3 4" id="KW-0443">Lipid metabolism</keyword>
<dbReference type="PROSITE" id="PS51635">
    <property type="entry name" value="PNPLA"/>
    <property type="match status" value="1"/>
</dbReference>
<dbReference type="PANTHER" id="PTHR14226:SF29">
    <property type="entry name" value="NEUROPATHY TARGET ESTERASE SWS"/>
    <property type="match status" value="1"/>
</dbReference>
<organism evidence="6 7">
    <name type="scientific">Eiseniibacteriota bacterium</name>
    <dbReference type="NCBI Taxonomy" id="2212470"/>
    <lineage>
        <taxon>Bacteria</taxon>
        <taxon>Candidatus Eiseniibacteriota</taxon>
    </lineage>
</organism>
<dbReference type="InterPro" id="IPR016035">
    <property type="entry name" value="Acyl_Trfase/lysoPLipase"/>
</dbReference>
<dbReference type="CDD" id="cd07205">
    <property type="entry name" value="Pat_PNPLA6_PNPLA7_NTE1_like"/>
    <property type="match status" value="1"/>
</dbReference>
<dbReference type="Gene3D" id="3.40.1090.10">
    <property type="entry name" value="Cytosolic phospholipase A2 catalytic domain"/>
    <property type="match status" value="2"/>
</dbReference>
<dbReference type="AlphaFoldDB" id="A0A948W4W9"/>
<feature type="short sequence motif" description="GXSXG" evidence="4">
    <location>
        <begin position="38"/>
        <end position="42"/>
    </location>
</feature>
<evidence type="ECO:0000256" key="3">
    <source>
        <dbReference type="ARBA" id="ARBA00023098"/>
    </source>
</evidence>
<accession>A0A948W4W9</accession>
<dbReference type="GO" id="GO:0016042">
    <property type="term" value="P:lipid catabolic process"/>
    <property type="evidence" value="ECO:0007669"/>
    <property type="project" value="UniProtKB-UniRule"/>
</dbReference>
<dbReference type="GO" id="GO:0016787">
    <property type="term" value="F:hydrolase activity"/>
    <property type="evidence" value="ECO:0007669"/>
    <property type="project" value="UniProtKB-UniRule"/>
</dbReference>
<dbReference type="InterPro" id="IPR002641">
    <property type="entry name" value="PNPLA_dom"/>
</dbReference>
<feature type="domain" description="PNPLA" evidence="5">
    <location>
        <begin position="7"/>
        <end position="165"/>
    </location>
</feature>
<evidence type="ECO:0000256" key="4">
    <source>
        <dbReference type="PROSITE-ProRule" id="PRU01161"/>
    </source>
</evidence>
<feature type="active site" description="Proton acceptor" evidence="4">
    <location>
        <position position="152"/>
    </location>
</feature>
<keyword evidence="1 4" id="KW-0378">Hydrolase</keyword>
<dbReference type="Proteomes" id="UP000777784">
    <property type="component" value="Unassembled WGS sequence"/>
</dbReference>
<name>A0A948W4W9_UNCEI</name>
<dbReference type="SUPFAM" id="SSF52151">
    <property type="entry name" value="FabD/lysophospholipase-like"/>
    <property type="match status" value="1"/>
</dbReference>
<comment type="caution">
    <text evidence="4">Lacks conserved residue(s) required for the propagation of feature annotation.</text>
</comment>
<dbReference type="EMBL" id="JAHJDP010000004">
    <property type="protein sequence ID" value="MBU2689410.1"/>
    <property type="molecule type" value="Genomic_DNA"/>
</dbReference>
<feature type="short sequence motif" description="DGA/G" evidence="4">
    <location>
        <begin position="152"/>
        <end position="154"/>
    </location>
</feature>
<proteinExistence type="predicted"/>
<gene>
    <name evidence="6" type="ORF">KJ970_00655</name>
</gene>
<reference evidence="6" key="1">
    <citation type="submission" date="2021-05" db="EMBL/GenBank/DDBJ databases">
        <title>Energy efficiency and biological interactions define the core microbiome of deep oligotrophic groundwater.</title>
        <authorList>
            <person name="Mehrshad M."/>
            <person name="Lopez-Fernandez M."/>
            <person name="Bell E."/>
            <person name="Bernier-Latmani R."/>
            <person name="Bertilsson S."/>
            <person name="Dopson M."/>
        </authorList>
    </citation>
    <scope>NUCLEOTIDE SEQUENCE</scope>
    <source>
        <strain evidence="6">Modern_marine.mb.64</strain>
    </source>
</reference>
<evidence type="ECO:0000256" key="1">
    <source>
        <dbReference type="ARBA" id="ARBA00022801"/>
    </source>
</evidence>
<feature type="active site" description="Nucleophile" evidence="4">
    <location>
        <position position="40"/>
    </location>
</feature>
<dbReference type="InterPro" id="IPR050301">
    <property type="entry name" value="NTE"/>
</dbReference>
<keyword evidence="2 4" id="KW-0442">Lipid degradation</keyword>
<evidence type="ECO:0000313" key="6">
    <source>
        <dbReference type="EMBL" id="MBU2689410.1"/>
    </source>
</evidence>
<protein>
    <submittedName>
        <fullName evidence="6">Patatin-like phospholipase family protein</fullName>
    </submittedName>
</protein>
<dbReference type="Pfam" id="PF01734">
    <property type="entry name" value="Patatin"/>
    <property type="match status" value="1"/>
</dbReference>
<evidence type="ECO:0000256" key="2">
    <source>
        <dbReference type="ARBA" id="ARBA00022963"/>
    </source>
</evidence>
<comment type="caution">
    <text evidence="6">The sequence shown here is derived from an EMBL/GenBank/DDBJ whole genome shotgun (WGS) entry which is preliminary data.</text>
</comment>
<dbReference type="PANTHER" id="PTHR14226">
    <property type="entry name" value="NEUROPATHY TARGET ESTERASE/SWISS CHEESE D.MELANOGASTER"/>
    <property type="match status" value="1"/>
</dbReference>
<evidence type="ECO:0000313" key="7">
    <source>
        <dbReference type="Proteomes" id="UP000777784"/>
    </source>
</evidence>
<evidence type="ECO:0000259" key="5">
    <source>
        <dbReference type="PROSITE" id="PS51635"/>
    </source>
</evidence>